<dbReference type="PANTHER" id="PTHR31321">
    <property type="entry name" value="ACYL-COA THIOESTER HYDROLASE YBHC-RELATED"/>
    <property type="match status" value="1"/>
</dbReference>
<evidence type="ECO:0000256" key="1">
    <source>
        <dbReference type="ARBA" id="ARBA00004191"/>
    </source>
</evidence>
<dbReference type="GO" id="GO:0042545">
    <property type="term" value="P:cell wall modification"/>
    <property type="evidence" value="ECO:0007669"/>
    <property type="project" value="UniProtKB-UniRule"/>
</dbReference>
<gene>
    <name evidence="14" type="ORF">H6P81_018783</name>
</gene>
<evidence type="ECO:0000256" key="10">
    <source>
        <dbReference type="ARBA" id="ARBA00047928"/>
    </source>
</evidence>
<sequence length="360" mass="40300">MSWTLFLLFLLLNALSCSLSSNVTSELLIEEGFSKWVKQMGSFRHSAFRKVDNVHKPCMTITVEKDPLAGNFVSIQEAINSVPEFSECRVVISVGAGIYKEKITIHSSKPYITLVGAGAHKTIIQWSDNAKQIGSNGKPLSTFNTATVAIDADYFIAKKISFKNTSPLPHSGKEQTQGVAVRISGDAAMFINCKFHGGQDTLYDHMGRHYFKNCYIEGTVDFIFGNGLSLYDNCEIHAIGNRYGALTAQRRDNMLDDTGFSFIHCKVTGSGAFYLGRAWGTFSRVVFSYTYMDKIVTPRGWENWGDKNREMTVFYGQYRCTGPGADFAGRVSWSRELTSQEARPFLSLNFIDGYEWIELP</sequence>
<keyword evidence="8 12" id="KW-0378">Hydrolase</keyword>
<evidence type="ECO:0000256" key="4">
    <source>
        <dbReference type="ARBA" id="ARBA00013229"/>
    </source>
</evidence>
<proteinExistence type="inferred from homology"/>
<dbReference type="PANTHER" id="PTHR31321:SF112">
    <property type="entry name" value="PECTINESTERASE"/>
    <property type="match status" value="1"/>
</dbReference>
<protein>
    <recommendedName>
        <fullName evidence="4 12">Pectinesterase</fullName>
        <ecNumber evidence="4 12">3.1.1.11</ecNumber>
    </recommendedName>
</protein>
<dbReference type="GO" id="GO:0030599">
    <property type="term" value="F:pectinesterase activity"/>
    <property type="evidence" value="ECO:0007669"/>
    <property type="project" value="UniProtKB-UniRule"/>
</dbReference>
<feature type="signal peptide" evidence="12">
    <location>
        <begin position="1"/>
        <end position="20"/>
    </location>
</feature>
<keyword evidence="5" id="KW-0134">Cell wall</keyword>
<dbReference type="Proteomes" id="UP000825729">
    <property type="component" value="Unassembled WGS sequence"/>
</dbReference>
<dbReference type="GO" id="GO:0045490">
    <property type="term" value="P:pectin catabolic process"/>
    <property type="evidence" value="ECO:0007669"/>
    <property type="project" value="UniProtKB-UniRule"/>
</dbReference>
<dbReference type="InterPro" id="IPR033131">
    <property type="entry name" value="Pectinesterase_Asp_AS"/>
</dbReference>
<evidence type="ECO:0000256" key="12">
    <source>
        <dbReference type="RuleBase" id="RU000589"/>
    </source>
</evidence>
<dbReference type="AlphaFoldDB" id="A0AAV7E425"/>
<keyword evidence="7 12" id="KW-0732">Signal</keyword>
<evidence type="ECO:0000256" key="8">
    <source>
        <dbReference type="ARBA" id="ARBA00022801"/>
    </source>
</evidence>
<dbReference type="InterPro" id="IPR012334">
    <property type="entry name" value="Pectin_lyas_fold"/>
</dbReference>
<evidence type="ECO:0000259" key="13">
    <source>
        <dbReference type="Pfam" id="PF01095"/>
    </source>
</evidence>
<evidence type="ECO:0000313" key="14">
    <source>
        <dbReference type="EMBL" id="KAG9442929.1"/>
    </source>
</evidence>
<keyword evidence="6" id="KW-0964">Secreted</keyword>
<evidence type="ECO:0000256" key="11">
    <source>
        <dbReference type="PROSITE-ProRule" id="PRU10040"/>
    </source>
</evidence>
<comment type="catalytic activity">
    <reaction evidence="10 12">
        <text>[(1-&gt;4)-alpha-D-galacturonosyl methyl ester](n) + n H2O = [(1-&gt;4)-alpha-D-galacturonosyl](n) + n methanol + n H(+)</text>
        <dbReference type="Rhea" id="RHEA:22380"/>
        <dbReference type="Rhea" id="RHEA-COMP:14570"/>
        <dbReference type="Rhea" id="RHEA-COMP:14573"/>
        <dbReference type="ChEBI" id="CHEBI:15377"/>
        <dbReference type="ChEBI" id="CHEBI:15378"/>
        <dbReference type="ChEBI" id="CHEBI:17790"/>
        <dbReference type="ChEBI" id="CHEBI:140522"/>
        <dbReference type="ChEBI" id="CHEBI:140523"/>
        <dbReference type="EC" id="3.1.1.11"/>
    </reaction>
</comment>
<dbReference type="Pfam" id="PF01095">
    <property type="entry name" value="Pectinesterase"/>
    <property type="match status" value="1"/>
</dbReference>
<dbReference type="EMBL" id="JAINDJ010000007">
    <property type="protein sequence ID" value="KAG9442929.1"/>
    <property type="molecule type" value="Genomic_DNA"/>
</dbReference>
<dbReference type="InterPro" id="IPR000070">
    <property type="entry name" value="Pectinesterase_cat"/>
</dbReference>
<evidence type="ECO:0000256" key="7">
    <source>
        <dbReference type="ARBA" id="ARBA00022729"/>
    </source>
</evidence>
<dbReference type="SUPFAM" id="SSF51126">
    <property type="entry name" value="Pectin lyase-like"/>
    <property type="match status" value="1"/>
</dbReference>
<feature type="chain" id="PRO_5043090968" description="Pectinesterase" evidence="12">
    <location>
        <begin position="21"/>
        <end position="360"/>
    </location>
</feature>
<feature type="active site" evidence="11">
    <location>
        <position position="221"/>
    </location>
</feature>
<comment type="caution">
    <text evidence="14">The sequence shown here is derived from an EMBL/GenBank/DDBJ whole genome shotgun (WGS) entry which is preliminary data.</text>
</comment>
<evidence type="ECO:0000256" key="2">
    <source>
        <dbReference type="ARBA" id="ARBA00005184"/>
    </source>
</evidence>
<keyword evidence="9 12" id="KW-0063">Aspartyl esterase</keyword>
<comment type="pathway">
    <text evidence="2 12">Glycan metabolism; pectin degradation; 2-dehydro-3-deoxy-D-gluconate from pectin: step 1/5.</text>
</comment>
<name>A0AAV7E425_ARIFI</name>
<dbReference type="FunFam" id="2.160.20.10:FF:000008">
    <property type="entry name" value="Pectinesterase"/>
    <property type="match status" value="1"/>
</dbReference>
<reference evidence="14 15" key="1">
    <citation type="submission" date="2021-07" db="EMBL/GenBank/DDBJ databases">
        <title>The Aristolochia fimbriata genome: insights into angiosperm evolution, floral development and chemical biosynthesis.</title>
        <authorList>
            <person name="Jiao Y."/>
        </authorList>
    </citation>
    <scope>NUCLEOTIDE SEQUENCE [LARGE SCALE GENOMIC DNA]</scope>
    <source>
        <strain evidence="14">IBCAS-2021</strain>
        <tissue evidence="14">Leaf</tissue>
    </source>
</reference>
<evidence type="ECO:0000256" key="9">
    <source>
        <dbReference type="ARBA" id="ARBA00023085"/>
    </source>
</evidence>
<dbReference type="InterPro" id="IPR011050">
    <property type="entry name" value="Pectin_lyase_fold/virulence"/>
</dbReference>
<dbReference type="Gene3D" id="2.160.20.10">
    <property type="entry name" value="Single-stranded right-handed beta-helix, Pectin lyase-like"/>
    <property type="match status" value="1"/>
</dbReference>
<evidence type="ECO:0000256" key="5">
    <source>
        <dbReference type="ARBA" id="ARBA00022512"/>
    </source>
</evidence>
<evidence type="ECO:0000313" key="15">
    <source>
        <dbReference type="Proteomes" id="UP000825729"/>
    </source>
</evidence>
<dbReference type="PROSITE" id="PS00503">
    <property type="entry name" value="PECTINESTERASE_2"/>
    <property type="match status" value="1"/>
</dbReference>
<comment type="similarity">
    <text evidence="3">Belongs to the pectinesterase family.</text>
</comment>
<evidence type="ECO:0000256" key="6">
    <source>
        <dbReference type="ARBA" id="ARBA00022525"/>
    </source>
</evidence>
<accession>A0AAV7E425</accession>
<evidence type="ECO:0000256" key="3">
    <source>
        <dbReference type="ARBA" id="ARBA00008891"/>
    </source>
</evidence>
<keyword evidence="15" id="KW-1185">Reference proteome</keyword>
<organism evidence="14 15">
    <name type="scientific">Aristolochia fimbriata</name>
    <name type="common">White veined hardy Dutchman's pipe vine</name>
    <dbReference type="NCBI Taxonomy" id="158543"/>
    <lineage>
        <taxon>Eukaryota</taxon>
        <taxon>Viridiplantae</taxon>
        <taxon>Streptophyta</taxon>
        <taxon>Embryophyta</taxon>
        <taxon>Tracheophyta</taxon>
        <taxon>Spermatophyta</taxon>
        <taxon>Magnoliopsida</taxon>
        <taxon>Magnoliidae</taxon>
        <taxon>Piperales</taxon>
        <taxon>Aristolochiaceae</taxon>
        <taxon>Aristolochia</taxon>
    </lineage>
</organism>
<feature type="domain" description="Pectinesterase catalytic" evidence="13">
    <location>
        <begin position="62"/>
        <end position="353"/>
    </location>
</feature>
<dbReference type="EC" id="3.1.1.11" evidence="4 12"/>
<comment type="subcellular location">
    <subcellularLocation>
        <location evidence="1">Secreted</location>
        <location evidence="1">Cell wall</location>
    </subcellularLocation>
</comment>